<gene>
    <name evidence="1" type="ORF">NCTC12282_03576</name>
</gene>
<sequence length="58" mass="6555">MSLPGNLDRQTGVKIADLLFSLNRDFATTLVLVTHDETLAARCQRRLRLVDGKLREES</sequence>
<dbReference type="GO" id="GO:0005524">
    <property type="term" value="F:ATP binding"/>
    <property type="evidence" value="ECO:0007669"/>
    <property type="project" value="UniProtKB-KW"/>
</dbReference>
<accession>A0A484ZMW1</accession>
<proteinExistence type="predicted"/>
<evidence type="ECO:0000313" key="2">
    <source>
        <dbReference type="Proteomes" id="UP000373449"/>
    </source>
</evidence>
<dbReference type="InterPro" id="IPR027417">
    <property type="entry name" value="P-loop_NTPase"/>
</dbReference>
<reference evidence="1 2" key="1">
    <citation type="submission" date="2019-03" db="EMBL/GenBank/DDBJ databases">
        <authorList>
            <consortium name="Pathogen Informatics"/>
        </authorList>
    </citation>
    <scope>NUCLEOTIDE SEQUENCE [LARGE SCALE GENOMIC DNA]</scope>
    <source>
        <strain evidence="1 2">NCTC12282</strain>
    </source>
</reference>
<dbReference type="EMBL" id="CAADJA010000002">
    <property type="protein sequence ID" value="VFS49116.1"/>
    <property type="molecule type" value="Genomic_DNA"/>
</dbReference>
<dbReference type="AlphaFoldDB" id="A0A484ZMW1"/>
<keyword evidence="1" id="KW-0547">Nucleotide-binding</keyword>
<dbReference type="SUPFAM" id="SSF52540">
    <property type="entry name" value="P-loop containing nucleoside triphosphate hydrolases"/>
    <property type="match status" value="1"/>
</dbReference>
<dbReference type="Proteomes" id="UP000373449">
    <property type="component" value="Unassembled WGS sequence"/>
</dbReference>
<protein>
    <submittedName>
        <fullName evidence="1">Putative ABC transporter ATP-binding protein YbbA</fullName>
    </submittedName>
</protein>
<evidence type="ECO:0000313" key="1">
    <source>
        <dbReference type="EMBL" id="VFS49116.1"/>
    </source>
</evidence>
<keyword evidence="1" id="KW-0067">ATP-binding</keyword>
<organism evidence="1 2">
    <name type="scientific">Budvicia aquatica</name>
    <dbReference type="NCBI Taxonomy" id="82979"/>
    <lineage>
        <taxon>Bacteria</taxon>
        <taxon>Pseudomonadati</taxon>
        <taxon>Pseudomonadota</taxon>
        <taxon>Gammaproteobacteria</taxon>
        <taxon>Enterobacterales</taxon>
        <taxon>Budviciaceae</taxon>
        <taxon>Budvicia</taxon>
    </lineage>
</organism>
<dbReference type="Gene3D" id="3.40.50.300">
    <property type="entry name" value="P-loop containing nucleotide triphosphate hydrolases"/>
    <property type="match status" value="1"/>
</dbReference>
<name>A0A484ZMW1_9GAMM</name>